<dbReference type="OrthoDB" id="346907at2759"/>
<evidence type="ECO:0000256" key="3">
    <source>
        <dbReference type="SAM" id="Phobius"/>
    </source>
</evidence>
<dbReference type="PIRSF" id="PIRSF000654">
    <property type="entry name" value="Integrin-linked_kinase"/>
    <property type="match status" value="1"/>
</dbReference>
<keyword evidence="1" id="KW-0547">Nucleotide-binding</keyword>
<reference evidence="6" key="1">
    <citation type="journal article" date="2014" name="Proc. Natl. Acad. Sci. U.S.A.">
        <title>Extensive sampling of basidiomycete genomes demonstrates inadequacy of the white-rot/brown-rot paradigm for wood decay fungi.</title>
        <authorList>
            <person name="Riley R."/>
            <person name="Salamov A.A."/>
            <person name="Brown D.W."/>
            <person name="Nagy L.G."/>
            <person name="Floudas D."/>
            <person name="Held B.W."/>
            <person name="Levasseur A."/>
            <person name="Lombard V."/>
            <person name="Morin E."/>
            <person name="Otillar R."/>
            <person name="Lindquist E.A."/>
            <person name="Sun H."/>
            <person name="LaButti K.M."/>
            <person name="Schmutz J."/>
            <person name="Jabbour D."/>
            <person name="Luo H."/>
            <person name="Baker S.E."/>
            <person name="Pisabarro A.G."/>
            <person name="Walton J.D."/>
            <person name="Blanchette R.A."/>
            <person name="Henrissat B."/>
            <person name="Martin F."/>
            <person name="Cullen D."/>
            <person name="Hibbett D.S."/>
            <person name="Grigoriev I.V."/>
        </authorList>
    </citation>
    <scope>NUCLEOTIDE SEQUENCE [LARGE SCALE GENOMIC DNA]</scope>
    <source>
        <strain evidence="6">MUCL 33604</strain>
    </source>
</reference>
<dbReference type="PANTHER" id="PTHR44329">
    <property type="entry name" value="SERINE/THREONINE-PROTEIN KINASE TNNI3K-RELATED"/>
    <property type="match status" value="1"/>
</dbReference>
<evidence type="ECO:0000259" key="4">
    <source>
        <dbReference type="PROSITE" id="PS50011"/>
    </source>
</evidence>
<dbReference type="GO" id="GO:0004674">
    <property type="term" value="F:protein serine/threonine kinase activity"/>
    <property type="evidence" value="ECO:0007669"/>
    <property type="project" value="TreeGrafter"/>
</dbReference>
<feature type="transmembrane region" description="Helical" evidence="3">
    <location>
        <begin position="245"/>
        <end position="264"/>
    </location>
</feature>
<keyword evidence="3" id="KW-0472">Membrane</keyword>
<keyword evidence="3" id="KW-0812">Transmembrane</keyword>
<gene>
    <name evidence="5" type="ORF">JAAARDRAFT_139168</name>
</gene>
<dbReference type="GO" id="GO:0005524">
    <property type="term" value="F:ATP binding"/>
    <property type="evidence" value="ECO:0007669"/>
    <property type="project" value="UniProtKB-KW"/>
</dbReference>
<name>A0A067PEI7_9AGAM</name>
<sequence length="266" mass="29825">EVRAWGRLRHPNIVELLGVAFPGGRPAMVMPWYRNGNAVEYLRQHPGSDRFALVFDVARGLTYMHGLIPPLLHCDLRAGNVLITDEGHALLSDFGFSKPQGSLALSICPMGAIRWWAPELLVDGDDEGGKDANSPEFSVCTDVWAFGCTVFQLMTSKRPYHTRRDWSVAKDILEGKPPGDCSEDMWHEGTWAIKQQLHHCWAFDAAQRPSMRDVEFCLREVESRVSISYESDIRASGYDAEVSALGGWFWLMSVIFLVAAVMVARL</sequence>
<dbReference type="InParanoid" id="A0A067PEI7"/>
<dbReference type="AlphaFoldDB" id="A0A067PEI7"/>
<dbReference type="EMBL" id="KL197741">
    <property type="protein sequence ID" value="KDQ52260.1"/>
    <property type="molecule type" value="Genomic_DNA"/>
</dbReference>
<evidence type="ECO:0000313" key="6">
    <source>
        <dbReference type="Proteomes" id="UP000027265"/>
    </source>
</evidence>
<dbReference type="Proteomes" id="UP000027265">
    <property type="component" value="Unassembled WGS sequence"/>
</dbReference>
<dbReference type="InterPro" id="IPR001245">
    <property type="entry name" value="Ser-Thr/Tyr_kinase_cat_dom"/>
</dbReference>
<dbReference type="PROSITE" id="PS00109">
    <property type="entry name" value="PROTEIN_KINASE_TYR"/>
    <property type="match status" value="1"/>
</dbReference>
<evidence type="ECO:0000313" key="5">
    <source>
        <dbReference type="EMBL" id="KDQ52260.1"/>
    </source>
</evidence>
<dbReference type="InterPro" id="IPR008266">
    <property type="entry name" value="Tyr_kinase_AS"/>
</dbReference>
<feature type="non-terminal residue" evidence="5">
    <location>
        <position position="1"/>
    </location>
</feature>
<evidence type="ECO:0000256" key="1">
    <source>
        <dbReference type="ARBA" id="ARBA00022741"/>
    </source>
</evidence>
<dbReference type="SUPFAM" id="SSF56112">
    <property type="entry name" value="Protein kinase-like (PK-like)"/>
    <property type="match status" value="1"/>
</dbReference>
<dbReference type="PROSITE" id="PS50011">
    <property type="entry name" value="PROTEIN_KINASE_DOM"/>
    <property type="match status" value="1"/>
</dbReference>
<dbReference type="STRING" id="933084.A0A067PEI7"/>
<dbReference type="PANTHER" id="PTHR44329:SF298">
    <property type="entry name" value="MIXED LINEAGE KINASE DOMAIN-LIKE PROTEIN"/>
    <property type="match status" value="1"/>
</dbReference>
<proteinExistence type="predicted"/>
<dbReference type="InterPro" id="IPR011009">
    <property type="entry name" value="Kinase-like_dom_sf"/>
</dbReference>
<evidence type="ECO:0000256" key="2">
    <source>
        <dbReference type="ARBA" id="ARBA00022840"/>
    </source>
</evidence>
<dbReference type="InterPro" id="IPR051681">
    <property type="entry name" value="Ser/Thr_Kinases-Pseudokinases"/>
</dbReference>
<organism evidence="5 6">
    <name type="scientific">Jaapia argillacea MUCL 33604</name>
    <dbReference type="NCBI Taxonomy" id="933084"/>
    <lineage>
        <taxon>Eukaryota</taxon>
        <taxon>Fungi</taxon>
        <taxon>Dikarya</taxon>
        <taxon>Basidiomycota</taxon>
        <taxon>Agaricomycotina</taxon>
        <taxon>Agaricomycetes</taxon>
        <taxon>Agaricomycetidae</taxon>
        <taxon>Jaapiales</taxon>
        <taxon>Jaapiaceae</taxon>
        <taxon>Jaapia</taxon>
    </lineage>
</organism>
<keyword evidence="3" id="KW-1133">Transmembrane helix</keyword>
<dbReference type="Pfam" id="PF07714">
    <property type="entry name" value="PK_Tyr_Ser-Thr"/>
    <property type="match status" value="1"/>
</dbReference>
<keyword evidence="2" id="KW-0067">ATP-binding</keyword>
<protein>
    <recommendedName>
        <fullName evidence="4">Protein kinase domain-containing protein</fullName>
    </recommendedName>
</protein>
<feature type="domain" description="Protein kinase" evidence="4">
    <location>
        <begin position="1"/>
        <end position="225"/>
    </location>
</feature>
<dbReference type="HOGENOM" id="CLU_000288_7_18_1"/>
<keyword evidence="6" id="KW-1185">Reference proteome</keyword>
<accession>A0A067PEI7</accession>
<dbReference type="Gene3D" id="1.10.510.10">
    <property type="entry name" value="Transferase(Phosphotransferase) domain 1"/>
    <property type="match status" value="1"/>
</dbReference>
<dbReference type="InterPro" id="IPR000719">
    <property type="entry name" value="Prot_kinase_dom"/>
</dbReference>